<feature type="transmembrane region" description="Helical" evidence="1">
    <location>
        <begin position="32"/>
        <end position="50"/>
    </location>
</feature>
<gene>
    <name evidence="2" type="ORF">KM295_09785</name>
</gene>
<dbReference type="Proteomes" id="UP001139494">
    <property type="component" value="Unassembled WGS sequence"/>
</dbReference>
<dbReference type="RefSeq" id="WP_256029790.1">
    <property type="nucleotide sequence ID" value="NZ_JAHLKM010000012.1"/>
</dbReference>
<reference evidence="2" key="1">
    <citation type="journal article" date="2023" name="Front. Microbiol.">
        <title>Genomic-based phylogenetic and metabolic analyses of the genus Natronomonas, and description of Natronomonas aquatica sp. nov.</title>
        <authorList>
            <person name="Garcia-Roldan A."/>
            <person name="Duran-Viseras A."/>
            <person name="de la Haba R.R."/>
            <person name="Corral P."/>
            <person name="Sanchez-Porro C."/>
            <person name="Ventosa A."/>
        </authorList>
    </citation>
    <scope>NUCLEOTIDE SEQUENCE</scope>
    <source>
        <strain evidence="2">F2-12</strain>
    </source>
</reference>
<sequence length="51" mass="5155">MAATGIVIGAIANTLMKAGLVWILGTRRLGQMVAAVLGVVSAVGLFFALLV</sequence>
<dbReference type="AlphaFoldDB" id="A0A9R1D4W1"/>
<comment type="caution">
    <text evidence="2">The sequence shown here is derived from an EMBL/GenBank/DDBJ whole genome shotgun (WGS) entry which is preliminary data.</text>
</comment>
<evidence type="ECO:0000313" key="2">
    <source>
        <dbReference type="EMBL" id="MCQ4333764.1"/>
    </source>
</evidence>
<evidence type="ECO:0000313" key="3">
    <source>
        <dbReference type="Proteomes" id="UP001139494"/>
    </source>
</evidence>
<name>A0A9R1D4W1_9EURY</name>
<organism evidence="2 3">
    <name type="scientific">Natronomonas aquatica</name>
    <dbReference type="NCBI Taxonomy" id="2841590"/>
    <lineage>
        <taxon>Archaea</taxon>
        <taxon>Methanobacteriati</taxon>
        <taxon>Methanobacteriota</taxon>
        <taxon>Stenosarchaea group</taxon>
        <taxon>Halobacteria</taxon>
        <taxon>Halobacteriales</taxon>
        <taxon>Natronomonadaceae</taxon>
        <taxon>Natronomonas</taxon>
    </lineage>
</organism>
<dbReference type="EMBL" id="JAHLKM010000012">
    <property type="protein sequence ID" value="MCQ4333764.1"/>
    <property type="molecule type" value="Genomic_DNA"/>
</dbReference>
<accession>A0A9R1D4W1</accession>
<proteinExistence type="predicted"/>
<keyword evidence="1" id="KW-0472">Membrane</keyword>
<feature type="transmembrane region" description="Helical" evidence="1">
    <location>
        <begin position="6"/>
        <end position="25"/>
    </location>
</feature>
<evidence type="ECO:0000256" key="1">
    <source>
        <dbReference type="SAM" id="Phobius"/>
    </source>
</evidence>
<keyword evidence="1" id="KW-1133">Transmembrane helix</keyword>
<protein>
    <submittedName>
        <fullName evidence="2">Uncharacterized protein</fullName>
    </submittedName>
</protein>
<keyword evidence="1" id="KW-0812">Transmembrane</keyword>
<keyword evidence="3" id="KW-1185">Reference proteome</keyword>